<feature type="domain" description="Tryptophan synthase beta chain-like PALP" evidence="3">
    <location>
        <begin position="15"/>
        <end position="310"/>
    </location>
</feature>
<accession>A0A5C0UJQ5</accession>
<sequence length="346" mass="37857">MQDIHNVRKASLCIEKYIVDTPVITSDILNSILGHNIFFKLDCFQVTGSFKVRGVLNYFLSLKHLPEKVVASSTGNNAIGVSFLSQKLGIECKIYVPKTAAKIKIEKAIYYGAKVHIVESVTDISKLMLKDVELGYTSYPSSEHEDVIAGAGTVCYDALLHLQEKSIEVDAIFASCATGGMLSGSLLAKNLIMPHAKLFGVEPSVVDDALRSIITNTVVPIRKNSDMSIADGLNIGSIATATLPYLKKLDGFFLVQEEEIKYWTSRVMQLAQVQSEAACGINMAAVKKWIDMNKASGDQKRRNILVIISGGNVDFTSLAHHHCSNISDIACNRSSDTTEFFDLSKN</sequence>
<gene>
    <name evidence="4" type="ORF">FZC37_02090</name>
</gene>
<dbReference type="PANTHER" id="PTHR43050">
    <property type="entry name" value="SERINE / THREONINE RACEMASE FAMILY MEMBER"/>
    <property type="match status" value="1"/>
</dbReference>
<organism evidence="4 5">
    <name type="scientific">Candidatus Sneabacter namystus</name>
    <dbReference type="NCBI Taxonomy" id="2601646"/>
    <lineage>
        <taxon>Bacteria</taxon>
        <taxon>Pseudomonadati</taxon>
        <taxon>Pseudomonadota</taxon>
        <taxon>Alphaproteobacteria</taxon>
        <taxon>Rickettsiales</taxon>
        <taxon>Rickettsiaceae</taxon>
        <taxon>Rickettsieae</taxon>
        <taxon>Candidatus Sneabacter</taxon>
    </lineage>
</organism>
<dbReference type="GO" id="GO:0000287">
    <property type="term" value="F:magnesium ion binding"/>
    <property type="evidence" value="ECO:0007669"/>
    <property type="project" value="TreeGrafter"/>
</dbReference>
<dbReference type="GO" id="GO:0005524">
    <property type="term" value="F:ATP binding"/>
    <property type="evidence" value="ECO:0007669"/>
    <property type="project" value="TreeGrafter"/>
</dbReference>
<dbReference type="AlphaFoldDB" id="A0A5C0UJQ5"/>
<dbReference type="InterPro" id="IPR001926">
    <property type="entry name" value="TrpB-like_PALP"/>
</dbReference>
<dbReference type="GO" id="GO:0070179">
    <property type="term" value="P:D-serine biosynthetic process"/>
    <property type="evidence" value="ECO:0007669"/>
    <property type="project" value="TreeGrafter"/>
</dbReference>
<evidence type="ECO:0000313" key="4">
    <source>
        <dbReference type="EMBL" id="QEK39712.1"/>
    </source>
</evidence>
<protein>
    <submittedName>
        <fullName evidence="4">Pyridoxal-phosphate dependent enzyme</fullName>
    </submittedName>
</protein>
<evidence type="ECO:0000256" key="2">
    <source>
        <dbReference type="ARBA" id="ARBA00022898"/>
    </source>
</evidence>
<proteinExistence type="predicted"/>
<dbReference type="KEGG" id="snay:FZC37_02090"/>
<evidence type="ECO:0000256" key="1">
    <source>
        <dbReference type="ARBA" id="ARBA00001933"/>
    </source>
</evidence>
<dbReference type="Proteomes" id="UP000323844">
    <property type="component" value="Chromosome"/>
</dbReference>
<dbReference type="GO" id="GO:0030170">
    <property type="term" value="F:pyridoxal phosphate binding"/>
    <property type="evidence" value="ECO:0007669"/>
    <property type="project" value="TreeGrafter"/>
</dbReference>
<dbReference type="SUPFAM" id="SSF53686">
    <property type="entry name" value="Tryptophan synthase beta subunit-like PLP-dependent enzymes"/>
    <property type="match status" value="1"/>
</dbReference>
<name>A0A5C0UJQ5_9RICK</name>
<comment type="cofactor">
    <cofactor evidence="1">
        <name>pyridoxal 5'-phosphate</name>
        <dbReference type="ChEBI" id="CHEBI:597326"/>
    </cofactor>
</comment>
<dbReference type="RefSeq" id="WP_148952073.1">
    <property type="nucleotide sequence ID" value="NZ_CP043312.1"/>
</dbReference>
<dbReference type="EMBL" id="CP043312">
    <property type="protein sequence ID" value="QEK39712.1"/>
    <property type="molecule type" value="Genomic_DNA"/>
</dbReference>
<evidence type="ECO:0000259" key="3">
    <source>
        <dbReference type="Pfam" id="PF00291"/>
    </source>
</evidence>
<keyword evidence="5" id="KW-1185">Reference proteome</keyword>
<dbReference type="Gene3D" id="3.40.50.1100">
    <property type="match status" value="2"/>
</dbReference>
<dbReference type="GO" id="GO:0003941">
    <property type="term" value="F:L-serine ammonia-lyase activity"/>
    <property type="evidence" value="ECO:0007669"/>
    <property type="project" value="TreeGrafter"/>
</dbReference>
<dbReference type="OrthoDB" id="9811476at2"/>
<dbReference type="PANTHER" id="PTHR43050:SF1">
    <property type="entry name" value="SERINE RACEMASE"/>
    <property type="match status" value="1"/>
</dbReference>
<evidence type="ECO:0000313" key="5">
    <source>
        <dbReference type="Proteomes" id="UP000323844"/>
    </source>
</evidence>
<dbReference type="Pfam" id="PF00291">
    <property type="entry name" value="PALP"/>
    <property type="match status" value="1"/>
</dbReference>
<keyword evidence="2" id="KW-0663">Pyridoxal phosphate</keyword>
<dbReference type="InterPro" id="IPR036052">
    <property type="entry name" value="TrpB-like_PALP_sf"/>
</dbReference>
<dbReference type="GO" id="GO:0030378">
    <property type="term" value="F:serine racemase activity"/>
    <property type="evidence" value="ECO:0007669"/>
    <property type="project" value="TreeGrafter"/>
</dbReference>
<dbReference type="GO" id="GO:0018114">
    <property type="term" value="F:threonine racemase activity"/>
    <property type="evidence" value="ECO:0007669"/>
    <property type="project" value="TreeGrafter"/>
</dbReference>
<reference evidence="4 5" key="1">
    <citation type="submission" date="2019-08" db="EMBL/GenBank/DDBJ databases">
        <title>Highly reduced genomes of protist endosymbionts show evolutionary convergence.</title>
        <authorList>
            <person name="George E."/>
            <person name="Husnik F."/>
            <person name="Tashyreva D."/>
            <person name="Prokopchuk G."/>
            <person name="Horak A."/>
            <person name="Kwong W.K."/>
            <person name="Lukes J."/>
            <person name="Keeling P.J."/>
        </authorList>
    </citation>
    <scope>NUCLEOTIDE SEQUENCE [LARGE SCALE GENOMIC DNA]</scope>
    <source>
        <strain evidence="4">1621</strain>
    </source>
</reference>